<dbReference type="InterPro" id="IPR037523">
    <property type="entry name" value="VOC_core"/>
</dbReference>
<dbReference type="PROSITE" id="PS51819">
    <property type="entry name" value="VOC"/>
    <property type="match status" value="1"/>
</dbReference>
<feature type="domain" description="VOC" evidence="1">
    <location>
        <begin position="7"/>
        <end position="131"/>
    </location>
</feature>
<reference evidence="2 3" key="1">
    <citation type="submission" date="2020-10" db="EMBL/GenBank/DDBJ databases">
        <authorList>
            <person name="Castelo-Branco R."/>
            <person name="Eusebio N."/>
            <person name="Adriana R."/>
            <person name="Vieira A."/>
            <person name="Brugerolle De Fraissinette N."/>
            <person name="Rezende De Castro R."/>
            <person name="Schneider M.P."/>
            <person name="Vasconcelos V."/>
            <person name="Leao P.N."/>
        </authorList>
    </citation>
    <scope>NUCLEOTIDE SEQUENCE [LARGE SCALE GENOMIC DNA]</scope>
    <source>
        <strain evidence="2 3">LEGE 06123</strain>
    </source>
</reference>
<dbReference type="Proteomes" id="UP000651156">
    <property type="component" value="Unassembled WGS sequence"/>
</dbReference>
<dbReference type="CDD" id="cd06587">
    <property type="entry name" value="VOC"/>
    <property type="match status" value="1"/>
</dbReference>
<comment type="caution">
    <text evidence="2">The sequence shown here is derived from an EMBL/GenBank/DDBJ whole genome shotgun (WGS) entry which is preliminary data.</text>
</comment>
<dbReference type="InterPro" id="IPR029068">
    <property type="entry name" value="Glyas_Bleomycin-R_OHBP_Dase"/>
</dbReference>
<name>A0ABR9US67_9CHRO</name>
<dbReference type="SUPFAM" id="SSF54593">
    <property type="entry name" value="Glyoxalase/Bleomycin resistance protein/Dihydroxybiphenyl dioxygenase"/>
    <property type="match status" value="1"/>
</dbReference>
<dbReference type="EMBL" id="JADEWN010000017">
    <property type="protein sequence ID" value="MBE9190480.1"/>
    <property type="molecule type" value="Genomic_DNA"/>
</dbReference>
<keyword evidence="3" id="KW-1185">Reference proteome</keyword>
<protein>
    <submittedName>
        <fullName evidence="2">VOC family protein</fullName>
    </submittedName>
</protein>
<dbReference type="InterPro" id="IPR004360">
    <property type="entry name" value="Glyas_Fos-R_dOase_dom"/>
</dbReference>
<proteinExistence type="predicted"/>
<sequence length="155" mass="17158">MVVSIQGLFETHLTVKHLDTSIAFYRDTVGLELAYVLPERHVAFFWIGGHGQAMLGLWEIGFAPNSMQLHLAFTSTIENILAAPSTLQAAGIIPKGFYGEPVEEPVVIGWMPALSIYFTDPDGHLLEYLAMLPEVPRPELGVVSLSEWKANQPLR</sequence>
<dbReference type="Gene3D" id="3.10.180.10">
    <property type="entry name" value="2,3-Dihydroxybiphenyl 1,2-Dioxygenase, domain 1"/>
    <property type="match status" value="1"/>
</dbReference>
<accession>A0ABR9US67</accession>
<evidence type="ECO:0000313" key="3">
    <source>
        <dbReference type="Proteomes" id="UP000651156"/>
    </source>
</evidence>
<dbReference type="Pfam" id="PF00903">
    <property type="entry name" value="Glyoxalase"/>
    <property type="match status" value="1"/>
</dbReference>
<evidence type="ECO:0000259" key="1">
    <source>
        <dbReference type="PROSITE" id="PS51819"/>
    </source>
</evidence>
<organism evidence="2 3">
    <name type="scientific">Gloeocapsopsis crepidinum LEGE 06123</name>
    <dbReference type="NCBI Taxonomy" id="588587"/>
    <lineage>
        <taxon>Bacteria</taxon>
        <taxon>Bacillati</taxon>
        <taxon>Cyanobacteriota</taxon>
        <taxon>Cyanophyceae</taxon>
        <taxon>Oscillatoriophycideae</taxon>
        <taxon>Chroococcales</taxon>
        <taxon>Chroococcaceae</taxon>
        <taxon>Gloeocapsopsis</taxon>
    </lineage>
</organism>
<gene>
    <name evidence="2" type="ORF">IQ230_08930</name>
</gene>
<dbReference type="RefSeq" id="WP_193931661.1">
    <property type="nucleotide sequence ID" value="NZ_CAWPMZ010000036.1"/>
</dbReference>
<evidence type="ECO:0000313" key="2">
    <source>
        <dbReference type="EMBL" id="MBE9190480.1"/>
    </source>
</evidence>